<dbReference type="Gene3D" id="2.20.70.10">
    <property type="match status" value="1"/>
</dbReference>
<gene>
    <name evidence="2" type="ORF">PGLA2088_LOCUS26694</name>
</gene>
<proteinExistence type="predicted"/>
<evidence type="ECO:0000259" key="1">
    <source>
        <dbReference type="PROSITE" id="PS50020"/>
    </source>
</evidence>
<feature type="domain" description="WW" evidence="1">
    <location>
        <begin position="137"/>
        <end position="172"/>
    </location>
</feature>
<dbReference type="AlphaFoldDB" id="A0A813JYY0"/>
<dbReference type="EMBL" id="CAJNNW010027157">
    <property type="protein sequence ID" value="CAE8689915.1"/>
    <property type="molecule type" value="Genomic_DNA"/>
</dbReference>
<name>A0A813JYY0_POLGL</name>
<reference evidence="2" key="1">
    <citation type="submission" date="2021-02" db="EMBL/GenBank/DDBJ databases">
        <authorList>
            <person name="Dougan E. K."/>
            <person name="Rhodes N."/>
            <person name="Thang M."/>
            <person name="Chan C."/>
        </authorList>
    </citation>
    <scope>NUCLEOTIDE SEQUENCE</scope>
</reference>
<evidence type="ECO:0000313" key="2">
    <source>
        <dbReference type="EMBL" id="CAE8689915.1"/>
    </source>
</evidence>
<accession>A0A813JYY0</accession>
<dbReference type="InterPro" id="IPR001202">
    <property type="entry name" value="WW_dom"/>
</dbReference>
<protein>
    <recommendedName>
        <fullName evidence="1">WW domain-containing protein</fullName>
    </recommendedName>
</protein>
<dbReference type="PROSITE" id="PS50020">
    <property type="entry name" value="WW_DOMAIN_2"/>
    <property type="match status" value="1"/>
</dbReference>
<evidence type="ECO:0000313" key="3">
    <source>
        <dbReference type="Proteomes" id="UP000626109"/>
    </source>
</evidence>
<comment type="caution">
    <text evidence="2">The sequence shown here is derived from an EMBL/GenBank/DDBJ whole genome shotgun (WGS) entry which is preliminary data.</text>
</comment>
<dbReference type="Proteomes" id="UP000626109">
    <property type="component" value="Unassembled WGS sequence"/>
</dbReference>
<dbReference type="SUPFAM" id="SSF51045">
    <property type="entry name" value="WW domain"/>
    <property type="match status" value="1"/>
</dbReference>
<dbReference type="InterPro" id="IPR036020">
    <property type="entry name" value="WW_dom_sf"/>
</dbReference>
<feature type="non-terminal residue" evidence="2">
    <location>
        <position position="198"/>
    </location>
</feature>
<sequence>MAAVSTNTMAAVVRLFSGRLPIRRWDGSLAAAHPASISPAFGERQTEGLSAAVGAAAAAAALGLGRHNRPRHLELRAAASGEPDSRGPRPSAPWKLVEVPDSPGEWYYYNEDTQETGPRFSTEEVASWPAEEPAEPPAPPAPWILEEAGYSPGTWYYVNTETDEISWEFPTSPGRIPCASQEHIKESVVCFVAFQVFG</sequence>
<organism evidence="2 3">
    <name type="scientific">Polarella glacialis</name>
    <name type="common">Dinoflagellate</name>
    <dbReference type="NCBI Taxonomy" id="89957"/>
    <lineage>
        <taxon>Eukaryota</taxon>
        <taxon>Sar</taxon>
        <taxon>Alveolata</taxon>
        <taxon>Dinophyceae</taxon>
        <taxon>Suessiales</taxon>
        <taxon>Suessiaceae</taxon>
        <taxon>Polarella</taxon>
    </lineage>
</organism>